<evidence type="ECO:0000313" key="3">
    <source>
        <dbReference type="Proteomes" id="UP001597299"/>
    </source>
</evidence>
<dbReference type="Gene3D" id="3.90.1170.50">
    <property type="entry name" value="Aldehyde oxidase/xanthine dehydrogenase, a/b hammerhead"/>
    <property type="match status" value="1"/>
</dbReference>
<dbReference type="InterPro" id="IPR046867">
    <property type="entry name" value="AldOxase/xan_DH_MoCoBD2"/>
</dbReference>
<gene>
    <name evidence="2" type="ORF">ACFSNC_15115</name>
</gene>
<dbReference type="PANTHER" id="PTHR47495:SF2">
    <property type="entry name" value="ALDEHYDE DEHYDROGENASE"/>
    <property type="match status" value="1"/>
</dbReference>
<dbReference type="InterPro" id="IPR000674">
    <property type="entry name" value="Ald_Oxase/Xan_DH_a/b"/>
</dbReference>
<reference evidence="3" key="1">
    <citation type="journal article" date="2019" name="Int. J. Syst. Evol. Microbiol.">
        <title>The Global Catalogue of Microorganisms (GCM) 10K type strain sequencing project: providing services to taxonomists for standard genome sequencing and annotation.</title>
        <authorList>
            <consortium name="The Broad Institute Genomics Platform"/>
            <consortium name="The Broad Institute Genome Sequencing Center for Infectious Disease"/>
            <person name="Wu L."/>
            <person name="Ma J."/>
        </authorList>
    </citation>
    <scope>NUCLEOTIDE SEQUENCE [LARGE SCALE GENOMIC DNA]</scope>
    <source>
        <strain evidence="3">CCM 7435</strain>
    </source>
</reference>
<keyword evidence="3" id="KW-1185">Reference proteome</keyword>
<dbReference type="InterPro" id="IPR052516">
    <property type="entry name" value="N-heterocyclic_Hydroxylase"/>
</dbReference>
<dbReference type="Proteomes" id="UP001597299">
    <property type="component" value="Unassembled WGS sequence"/>
</dbReference>
<dbReference type="EMBL" id="JBHUHD010000001">
    <property type="protein sequence ID" value="MFD2141742.1"/>
    <property type="molecule type" value="Genomic_DNA"/>
</dbReference>
<dbReference type="PANTHER" id="PTHR47495">
    <property type="entry name" value="ALDEHYDE DEHYDROGENASE"/>
    <property type="match status" value="1"/>
</dbReference>
<evidence type="ECO:0000259" key="1">
    <source>
        <dbReference type="SMART" id="SM01008"/>
    </source>
</evidence>
<feature type="domain" description="Aldehyde oxidase/xanthine dehydrogenase a/b hammerhead" evidence="1">
    <location>
        <begin position="210"/>
        <end position="288"/>
    </location>
</feature>
<protein>
    <submittedName>
        <fullName evidence="2">Molybdopterin cofactor-binding domain-containing protein</fullName>
    </submittedName>
</protein>
<dbReference type="PROSITE" id="PS51318">
    <property type="entry name" value="TAT"/>
    <property type="match status" value="1"/>
</dbReference>
<comment type="caution">
    <text evidence="2">The sequence shown here is derived from an EMBL/GenBank/DDBJ whole genome shotgun (WGS) entry which is preliminary data.</text>
</comment>
<proteinExistence type="predicted"/>
<dbReference type="Pfam" id="PF20256">
    <property type="entry name" value="MoCoBD_2"/>
    <property type="match status" value="2"/>
</dbReference>
<name>A0ABW4YZC3_9HYPH</name>
<dbReference type="PIRSF" id="PIRSF036389">
    <property type="entry name" value="IOR_B"/>
    <property type="match status" value="1"/>
</dbReference>
<evidence type="ECO:0000313" key="2">
    <source>
        <dbReference type="EMBL" id="MFD2141742.1"/>
    </source>
</evidence>
<dbReference type="SUPFAM" id="SSF56003">
    <property type="entry name" value="Molybdenum cofactor-binding domain"/>
    <property type="match status" value="2"/>
</dbReference>
<organism evidence="2 3">
    <name type="scientific">Ancylobacter oerskovii</name>
    <dbReference type="NCBI Taxonomy" id="459519"/>
    <lineage>
        <taxon>Bacteria</taxon>
        <taxon>Pseudomonadati</taxon>
        <taxon>Pseudomonadota</taxon>
        <taxon>Alphaproteobacteria</taxon>
        <taxon>Hyphomicrobiales</taxon>
        <taxon>Xanthobacteraceae</taxon>
        <taxon>Ancylobacter</taxon>
    </lineage>
</organism>
<accession>A0ABW4YZC3</accession>
<dbReference type="SMART" id="SM01008">
    <property type="entry name" value="Ald_Xan_dh_C"/>
    <property type="match status" value="1"/>
</dbReference>
<dbReference type="Gene3D" id="3.30.365.10">
    <property type="entry name" value="Aldehyde oxidase/xanthine dehydrogenase, molybdopterin binding domain"/>
    <property type="match status" value="4"/>
</dbReference>
<dbReference type="InterPro" id="IPR012368">
    <property type="entry name" value="OxRdtase_Mopterin-bd_su_IorB"/>
</dbReference>
<sequence length="718" mass="75844">MSAFARIGTASLSRRTFLISVVLAGGSLVIAPRLVGPAQAADATALTPFIRIPPAGKIELVIASVEMGQGVYMGLSTLLAEELEVRLNQIVAVAAPADPARYAHPMLGDQITGGSVTIRGFWEPMRQAGATARSMLIAAAADEWGVAPATCRAEAGEVIHTASGRRLAYGALVDKAATLPVPQGVALKPASEFQLIGKPARRIDTPAKVNGSAKFGLDARPAEAKFAAIAICPTFGGTLQSVDEAPALKVKGVRKVVRLSDAVAVVADHTGAARKGLAALDIAWNRGANGDLTIGELERSADAALDGTARVAFDQGDVDAAEARHPRGIEAIYRLPILPHTTMEPMNCTVHVRPDGCDVWVGTQVAGRARQAAADLTGLPVEKVVIHNQFLGGGFGRRLDHDVVIMAVRVAQQVDGPVQVVWSREEDVRHDSYRYLNRSRIDIRLGPDGMPVSWRHRVVGPAIMARFLPVLFKDGIDLDIVDAAESPYDVASKRVEFVRHEAPDGMLTGNWRGVGPTRNAPAVEGGIDEAAHLAGIDPVEYRRRLLGNNPRMKAVLDLAADHAGWGRDPGAERGRGVALLSAFGSFAAMVAQVHVRPDGTLKVERIVAAVDCGLVVNPDVLRQQVESGIVYGLSAALYGRLTIEQGAIVEGNFDDQPVLRMNECPLIDVHVMASAEAPGGIGELGTPGVAPALMNAIFAATGKRLRSLPLATTDLRGS</sequence>
<dbReference type="InterPro" id="IPR037165">
    <property type="entry name" value="AldOxase/xan_DH_Mopterin-bd_sf"/>
</dbReference>
<dbReference type="Pfam" id="PF02738">
    <property type="entry name" value="MoCoBD_1"/>
    <property type="match status" value="1"/>
</dbReference>
<dbReference type="RefSeq" id="WP_213352585.1">
    <property type="nucleotide sequence ID" value="NZ_JAHBGB010000027.1"/>
</dbReference>
<dbReference type="InterPro" id="IPR008274">
    <property type="entry name" value="AldOxase/xan_DH_MoCoBD1"/>
</dbReference>
<dbReference type="InterPro" id="IPR006311">
    <property type="entry name" value="TAT_signal"/>
</dbReference>